<name>A0A6N6W7Z5_9BURK</name>
<evidence type="ECO:0000313" key="3">
    <source>
        <dbReference type="Proteomes" id="UP000463700"/>
    </source>
</evidence>
<protein>
    <submittedName>
        <fullName evidence="2">Uncharacterized protein</fullName>
    </submittedName>
</protein>
<feature type="coiled-coil region" evidence="1">
    <location>
        <begin position="87"/>
        <end position="114"/>
    </location>
</feature>
<dbReference type="InterPro" id="IPR011989">
    <property type="entry name" value="ARM-like"/>
</dbReference>
<comment type="caution">
    <text evidence="2">The sequence shown here is derived from an EMBL/GenBank/DDBJ whole genome shotgun (WGS) entry which is preliminary data.</text>
</comment>
<accession>A0A6N6W7Z5</accession>
<proteinExistence type="predicted"/>
<dbReference type="RefSeq" id="WP_154565380.1">
    <property type="nucleotide sequence ID" value="NZ_VOSW01000071.1"/>
</dbReference>
<dbReference type="Proteomes" id="UP000463700">
    <property type="component" value="Unassembled WGS sequence"/>
</dbReference>
<keyword evidence="1" id="KW-0175">Coiled coil</keyword>
<dbReference type="InterPro" id="IPR016024">
    <property type="entry name" value="ARM-type_fold"/>
</dbReference>
<reference evidence="2 3" key="1">
    <citation type="journal article" date="2020" name="Int. J. Syst. Evol. Microbiol.">
        <title>Paraburkholderia madseniana sp. nov., a phenolic acid-degrading bacterium isolated from acidic forest soil.</title>
        <authorList>
            <person name="Wilhelm R.C."/>
            <person name="Murphy S.J.L."/>
            <person name="Feriancek N.M."/>
            <person name="Karasz D.C."/>
            <person name="DeRito C.M."/>
            <person name="Newman J.D."/>
            <person name="Buckley D.H."/>
        </authorList>
    </citation>
    <scope>NUCLEOTIDE SEQUENCE [LARGE SCALE GENOMIC DNA]</scope>
    <source>
        <strain evidence="2 3">RP11</strain>
    </source>
</reference>
<dbReference type="SUPFAM" id="SSF48371">
    <property type="entry name" value="ARM repeat"/>
    <property type="match status" value="2"/>
</dbReference>
<dbReference type="Gene3D" id="1.25.10.10">
    <property type="entry name" value="Leucine-rich Repeat Variant"/>
    <property type="match status" value="1"/>
</dbReference>
<sequence>MELVQNWCAHAKVEKFGGTGLIEQQTGLPIGHHAVTCDHAPAGGMATWDLADAAIDFYDRNCVHCDKRQPVRLPNLSELVAARDRWQAGAAEERKRHEERLAAAKLRRRQTRDALRAGQPTPVLTLLDDLGQFDSEGSSEAGLRILETSRLAPEIFSKTITEHFFDLVEAEESWFLETGLQVLHQLGCDQRRLARCALICLTRHVCVEIAASILEMNLEEADETLIPAAILALALLARPPRSPVPFDHRTSHPEPLLAVFKRWPDAACRGVEVLLDEHRPFEVMAGARSLRVLVQVDPLVSLRFVRSLATKLTRAHLLEEGEGRDDLRDVCEALKEGLALALLADPSATDKTVMAYFAGASSEGEARLIGVYERVFSRARRDESMPEPAVAGVVLRRLLWAATTSSNDDVLHEVERAFGDDPDNLLGIALSELDVLLGAAALMDDRLRKHEADSRIEKPADMLQAMELHGRRNTLRALRENFVGWAANAASGNEHATRQYIEFVASISNELDGLRASLVEHAGTLMTTPHGLNAVLPLMYSSMVGPSQVVRAAAAKTLGKLRYRRQSDLPDLVFEAFVPLLTDSYLIVHQSAVRTLEKMQFPAAFDSAIKGALWALIVYYRRETKSHEFLMECIALFVTRYLDEAAKQARVDEIMVAVIEHVEPYIALHELRYFGHALATTNGFAKMILRIIADQEAMTSSLEDDALKLLQMVPATAVLESAPLFEAEAIRWKDNHVTVRAFIEVLTRAGAWEQAVTVARTHWQSFPDTVQMRTRKWSARLLYLAVSFEAAIAAGQVEKLTSIGHEWTEVTALIEKDRLDYAERRDPLRGISRSHQGH</sequence>
<gene>
    <name evidence="2" type="ORF">FSO04_30765</name>
</gene>
<evidence type="ECO:0000313" key="2">
    <source>
        <dbReference type="EMBL" id="KAE8756089.1"/>
    </source>
</evidence>
<dbReference type="OrthoDB" id="8477603at2"/>
<dbReference type="AlphaFoldDB" id="A0A6N6W7Z5"/>
<organism evidence="2 3">
    <name type="scientific">Paraburkholderia madseniana</name>
    <dbReference type="NCBI Taxonomy" id="2599607"/>
    <lineage>
        <taxon>Bacteria</taxon>
        <taxon>Pseudomonadati</taxon>
        <taxon>Pseudomonadota</taxon>
        <taxon>Betaproteobacteria</taxon>
        <taxon>Burkholderiales</taxon>
        <taxon>Burkholderiaceae</taxon>
        <taxon>Paraburkholderia</taxon>
    </lineage>
</organism>
<evidence type="ECO:0000256" key="1">
    <source>
        <dbReference type="SAM" id="Coils"/>
    </source>
</evidence>
<dbReference type="EMBL" id="VOSW01000071">
    <property type="protein sequence ID" value="KAE8756089.1"/>
    <property type="molecule type" value="Genomic_DNA"/>
</dbReference>